<protein>
    <recommendedName>
        <fullName evidence="6">FAD dependent oxidoreductase domain-containing protein</fullName>
    </recommendedName>
</protein>
<evidence type="ECO:0000256" key="1">
    <source>
        <dbReference type="ARBA" id="ARBA00009183"/>
    </source>
</evidence>
<dbReference type="InterPro" id="IPR006076">
    <property type="entry name" value="FAD-dep_OxRdtase"/>
</dbReference>
<gene>
    <name evidence="7" type="ORF">AMS68_004179</name>
</gene>
<evidence type="ECO:0000259" key="6">
    <source>
        <dbReference type="Pfam" id="PF01266"/>
    </source>
</evidence>
<keyword evidence="8" id="KW-1185">Reference proteome</keyword>
<dbReference type="OrthoDB" id="66881at2759"/>
<evidence type="ECO:0000313" key="8">
    <source>
        <dbReference type="Proteomes" id="UP000503462"/>
    </source>
</evidence>
<dbReference type="SUPFAM" id="SSF51905">
    <property type="entry name" value="FAD/NAD(P)-binding domain"/>
    <property type="match status" value="2"/>
</dbReference>
<dbReference type="PRINTS" id="PR00370">
    <property type="entry name" value="FMOXYGENASE"/>
</dbReference>
<dbReference type="Gene3D" id="3.50.50.60">
    <property type="entry name" value="FAD/NAD(P)-binding domain"/>
    <property type="match status" value="2"/>
</dbReference>
<evidence type="ECO:0000256" key="4">
    <source>
        <dbReference type="ARBA" id="ARBA00022857"/>
    </source>
</evidence>
<dbReference type="InterPro" id="IPR000960">
    <property type="entry name" value="Flavin_mOase"/>
</dbReference>
<keyword evidence="2" id="KW-0285">Flavoprotein</keyword>
<feature type="domain" description="FAD dependent oxidoreductase" evidence="6">
    <location>
        <begin position="8"/>
        <end position="43"/>
    </location>
</feature>
<sequence length="523" mass="58672">MSFPDVRHVAVIGAGISGVCSAAHLLEQNIHVTVLERSSIAGGVWHFDEHAAPDSSYPNEVPSVGDFEKASTELFETGYLTPPRTPDTSAGETDKDWRMSARTTFAPPGACYEKLNNNVPLTLMKNSLADWPEGVPEFVNQRILEEYVQRIAHEHGVHERTQYGVRVENVRKLGKSWEVRTTYRQQDNSASFRLLPRTQLFDAVVVATGHYHNPRIPDFPGLAEWKQRYPDRISHSKQYRRAAPFKSETILLVGAGTSSTDIAKELSGVAKHVFQTSRGGPFDHPASVLPANTTRVGNVQAFELTGTHELHSDEALPGSILLHNGQRLCGINRIILCTGYVTSYPFLPQYHDDHRSADDADEHVLVTKDGDMVHNLHKDIFYIEEPTLAFIGKPYHTANFSLFDFQAQLMARVFAKLTSFPSKSELRAEYNERVRLKGRGRDFHSLRQTGAEPAYVNSLVEWANRDIVKESSTVSMRGHTQEWLSKYAEFRETIEKRIGLRLAEAKAVANKFDHVVITGPNAC</sequence>
<reference evidence="7 8" key="1">
    <citation type="journal article" date="2016" name="Sci. Rep.">
        <title>Peltaster fructicola genome reveals evolution from an invasive phytopathogen to an ectophytic parasite.</title>
        <authorList>
            <person name="Xu C."/>
            <person name="Chen H."/>
            <person name="Gleason M.L."/>
            <person name="Xu J.R."/>
            <person name="Liu H."/>
            <person name="Zhang R."/>
            <person name="Sun G."/>
        </authorList>
    </citation>
    <scope>NUCLEOTIDE SEQUENCE [LARGE SCALE GENOMIC DNA]</scope>
    <source>
        <strain evidence="7 8">LNHT1506</strain>
    </source>
</reference>
<dbReference type="Pfam" id="PF01266">
    <property type="entry name" value="DAO"/>
    <property type="match status" value="1"/>
</dbReference>
<dbReference type="GO" id="GO:0050661">
    <property type="term" value="F:NADP binding"/>
    <property type="evidence" value="ECO:0007669"/>
    <property type="project" value="InterPro"/>
</dbReference>
<organism evidence="7 8">
    <name type="scientific">Peltaster fructicola</name>
    <dbReference type="NCBI Taxonomy" id="286661"/>
    <lineage>
        <taxon>Eukaryota</taxon>
        <taxon>Fungi</taxon>
        <taxon>Dikarya</taxon>
        <taxon>Ascomycota</taxon>
        <taxon>Pezizomycotina</taxon>
        <taxon>Dothideomycetes</taxon>
        <taxon>Dothideomycetes incertae sedis</taxon>
        <taxon>Peltaster</taxon>
    </lineage>
</organism>
<dbReference type="Pfam" id="PF00743">
    <property type="entry name" value="FMO-like"/>
    <property type="match status" value="2"/>
</dbReference>
<proteinExistence type="inferred from homology"/>
<name>A0A6H0XV76_9PEZI</name>
<keyword evidence="3" id="KW-0274">FAD</keyword>
<dbReference type="GO" id="GO:0050660">
    <property type="term" value="F:flavin adenine dinucleotide binding"/>
    <property type="evidence" value="ECO:0007669"/>
    <property type="project" value="InterPro"/>
</dbReference>
<evidence type="ECO:0000313" key="7">
    <source>
        <dbReference type="EMBL" id="QIW98661.1"/>
    </source>
</evidence>
<keyword evidence="5" id="KW-0560">Oxidoreductase</keyword>
<dbReference type="AlphaFoldDB" id="A0A6H0XV76"/>
<accession>A0A6H0XV76</accession>
<evidence type="ECO:0000256" key="2">
    <source>
        <dbReference type="ARBA" id="ARBA00022630"/>
    </source>
</evidence>
<keyword evidence="4" id="KW-0521">NADP</keyword>
<dbReference type="InterPro" id="IPR050346">
    <property type="entry name" value="FMO-like"/>
</dbReference>
<dbReference type="Proteomes" id="UP000503462">
    <property type="component" value="Chromosome 3"/>
</dbReference>
<dbReference type="PIRSF" id="PIRSF000332">
    <property type="entry name" value="FMO"/>
    <property type="match status" value="1"/>
</dbReference>
<dbReference type="InterPro" id="IPR036188">
    <property type="entry name" value="FAD/NAD-bd_sf"/>
</dbReference>
<dbReference type="GO" id="GO:0004499">
    <property type="term" value="F:N,N-dimethylaniline monooxygenase activity"/>
    <property type="evidence" value="ECO:0007669"/>
    <property type="project" value="InterPro"/>
</dbReference>
<evidence type="ECO:0000256" key="5">
    <source>
        <dbReference type="ARBA" id="ARBA00023002"/>
    </source>
</evidence>
<evidence type="ECO:0000256" key="3">
    <source>
        <dbReference type="ARBA" id="ARBA00022827"/>
    </source>
</evidence>
<dbReference type="InterPro" id="IPR020946">
    <property type="entry name" value="Flavin_mOase-like"/>
</dbReference>
<dbReference type="PANTHER" id="PTHR23023">
    <property type="entry name" value="DIMETHYLANILINE MONOOXYGENASE"/>
    <property type="match status" value="1"/>
</dbReference>
<dbReference type="EMBL" id="CP051141">
    <property type="protein sequence ID" value="QIW98661.1"/>
    <property type="molecule type" value="Genomic_DNA"/>
</dbReference>
<comment type="similarity">
    <text evidence="1">Belongs to the FMO family.</text>
</comment>